<organism evidence="1 2">
    <name type="scientific">Marivirga lumbricoides</name>
    <dbReference type="NCBI Taxonomy" id="1046115"/>
    <lineage>
        <taxon>Bacteria</taxon>
        <taxon>Pseudomonadati</taxon>
        <taxon>Bacteroidota</taxon>
        <taxon>Cytophagia</taxon>
        <taxon>Cytophagales</taxon>
        <taxon>Marivirgaceae</taxon>
        <taxon>Marivirga</taxon>
    </lineage>
</organism>
<dbReference type="InterPro" id="IPR011042">
    <property type="entry name" value="6-blade_b-propeller_TolB-like"/>
</dbReference>
<dbReference type="SUPFAM" id="SSF63825">
    <property type="entry name" value="YWTD domain"/>
    <property type="match status" value="1"/>
</dbReference>
<dbReference type="Proteomes" id="UP000636010">
    <property type="component" value="Unassembled WGS sequence"/>
</dbReference>
<dbReference type="EMBL" id="BMEC01000002">
    <property type="protein sequence ID" value="GGC23240.1"/>
    <property type="molecule type" value="Genomic_DNA"/>
</dbReference>
<evidence type="ECO:0000313" key="1">
    <source>
        <dbReference type="EMBL" id="GGC23240.1"/>
    </source>
</evidence>
<evidence type="ECO:0008006" key="3">
    <source>
        <dbReference type="Google" id="ProtNLM"/>
    </source>
</evidence>
<reference evidence="2" key="1">
    <citation type="journal article" date="2019" name="Int. J. Syst. Evol. Microbiol.">
        <title>The Global Catalogue of Microorganisms (GCM) 10K type strain sequencing project: providing services to taxonomists for standard genome sequencing and annotation.</title>
        <authorList>
            <consortium name="The Broad Institute Genomics Platform"/>
            <consortium name="The Broad Institute Genome Sequencing Center for Infectious Disease"/>
            <person name="Wu L."/>
            <person name="Ma J."/>
        </authorList>
    </citation>
    <scope>NUCLEOTIDE SEQUENCE [LARGE SCALE GENOMIC DNA]</scope>
    <source>
        <strain evidence="2">CGMCC 1.10832</strain>
    </source>
</reference>
<protein>
    <recommendedName>
        <fullName evidence="3">Low-density lipoprotein receptor repeat class B</fullName>
    </recommendedName>
</protein>
<sequence length="291" mass="32126">MPNFTEQTYVFWTSLGDMKIMRAVYEEGQYLHIDTLYNMVKGLEGPSAIIADATNQLIYWTDFSTRQILRGPWDGGGNPELLYAAPYNSHGPVELTLDFETQLLYWTQPYDDLILSAPADGSGQVDTLFTSTDGLSGPWGIALSAGYLYWVEFLDNEIWRVNLSDRGNPELLYAGGSGFLRPFGVAISEVTDELFITDNALPGAAFSDRILKGSPDGRKKLEIVYDGEDNVSNAYNVLVDGDDLYWHNQLNDGGIYKGSIYGGQPVQLVSSSNVGQGLAIARSKIVKESLF</sequence>
<evidence type="ECO:0000313" key="2">
    <source>
        <dbReference type="Proteomes" id="UP000636010"/>
    </source>
</evidence>
<comment type="caution">
    <text evidence="1">The sequence shown here is derived from an EMBL/GenBank/DDBJ whole genome shotgun (WGS) entry which is preliminary data.</text>
</comment>
<dbReference type="InterPro" id="IPR050778">
    <property type="entry name" value="Cueball_EGF_LRP_Nidogen"/>
</dbReference>
<accession>A0ABQ1LGU0</accession>
<keyword evidence="2" id="KW-1185">Reference proteome</keyword>
<dbReference type="SMART" id="SM00135">
    <property type="entry name" value="LY"/>
    <property type="match status" value="3"/>
</dbReference>
<dbReference type="PANTHER" id="PTHR46513:SF13">
    <property type="entry name" value="EGF-LIKE DOMAIN-CONTAINING PROTEIN"/>
    <property type="match status" value="1"/>
</dbReference>
<gene>
    <name evidence="1" type="ORF">GCM10011506_05670</name>
</gene>
<proteinExistence type="predicted"/>
<dbReference type="Gene3D" id="2.120.10.30">
    <property type="entry name" value="TolB, C-terminal domain"/>
    <property type="match status" value="1"/>
</dbReference>
<dbReference type="InterPro" id="IPR000033">
    <property type="entry name" value="LDLR_classB_rpt"/>
</dbReference>
<name>A0ABQ1LGU0_9BACT</name>
<dbReference type="PANTHER" id="PTHR46513">
    <property type="entry name" value="VITELLOGENIN RECEPTOR-LIKE PROTEIN-RELATED-RELATED"/>
    <property type="match status" value="1"/>
</dbReference>